<organism evidence="2 3">
    <name type="scientific">Nocardia colli</name>
    <dbReference type="NCBI Taxonomy" id="2545717"/>
    <lineage>
        <taxon>Bacteria</taxon>
        <taxon>Bacillati</taxon>
        <taxon>Actinomycetota</taxon>
        <taxon>Actinomycetes</taxon>
        <taxon>Mycobacteriales</taxon>
        <taxon>Nocardiaceae</taxon>
        <taxon>Nocardia</taxon>
    </lineage>
</organism>
<sequence length="207" mass="22063">MRTGMVELTRTAEVRMRERETVKSQISEVIATRVVADGTGRLLIEVGKPGLGPDSGTVCPFRIQGWGESSAVGVDAIAALYCALADIGDVLTRANDDGHAYTVVGPAHLGFPSPHTDRVTQSPAASYALGELIAIRTLSTADGPRTIAIGRPLRATEGEFYLCPFRIDGHPHAIASGLDEIQAVLTVLRMIGAWLHLPADWPLSRVS</sequence>
<dbReference type="RefSeq" id="WP_150401678.1">
    <property type="nucleotide sequence ID" value="NZ_JBHJYQ010000002.1"/>
</dbReference>
<proteinExistence type="predicted"/>
<accession>A0A5N0EN31</accession>
<name>A0A5N0EN31_9NOCA</name>
<dbReference type="OrthoDB" id="4571487at2"/>
<dbReference type="Pfam" id="PF22302">
    <property type="entry name" value="DUF6968"/>
    <property type="match status" value="2"/>
</dbReference>
<protein>
    <recommendedName>
        <fullName evidence="1">DUF6968 domain-containing protein</fullName>
    </recommendedName>
</protein>
<dbReference type="InterPro" id="IPR054241">
    <property type="entry name" value="DUF6968"/>
</dbReference>
<dbReference type="AlphaFoldDB" id="A0A5N0EN31"/>
<feature type="domain" description="DUF6968" evidence="1">
    <location>
        <begin position="37"/>
        <end position="112"/>
    </location>
</feature>
<reference evidence="2 3" key="1">
    <citation type="submission" date="2019-09" db="EMBL/GenBank/DDBJ databases">
        <authorList>
            <person name="Wang X."/>
        </authorList>
    </citation>
    <scope>NUCLEOTIDE SEQUENCE [LARGE SCALE GENOMIC DNA]</scope>
    <source>
        <strain evidence="2 3">CICC 11023</strain>
    </source>
</reference>
<gene>
    <name evidence="2" type="ORF">F3087_10790</name>
</gene>
<evidence type="ECO:0000259" key="1">
    <source>
        <dbReference type="Pfam" id="PF22302"/>
    </source>
</evidence>
<evidence type="ECO:0000313" key="3">
    <source>
        <dbReference type="Proteomes" id="UP000323876"/>
    </source>
</evidence>
<evidence type="ECO:0000313" key="2">
    <source>
        <dbReference type="EMBL" id="KAA8889405.1"/>
    </source>
</evidence>
<comment type="caution">
    <text evidence="2">The sequence shown here is derived from an EMBL/GenBank/DDBJ whole genome shotgun (WGS) entry which is preliminary data.</text>
</comment>
<dbReference type="Proteomes" id="UP000323876">
    <property type="component" value="Unassembled WGS sequence"/>
</dbReference>
<keyword evidence="3" id="KW-1185">Reference proteome</keyword>
<dbReference type="EMBL" id="VXLC01000003">
    <property type="protein sequence ID" value="KAA8889405.1"/>
    <property type="molecule type" value="Genomic_DNA"/>
</dbReference>
<feature type="domain" description="DUF6968" evidence="1">
    <location>
        <begin position="136"/>
        <end position="196"/>
    </location>
</feature>